<dbReference type="OrthoDB" id="2494342at2759"/>
<dbReference type="Proteomes" id="UP000789706">
    <property type="component" value="Unassembled WGS sequence"/>
</dbReference>
<feature type="non-terminal residue" evidence="1">
    <location>
        <position position="1"/>
    </location>
</feature>
<organism evidence="1 2">
    <name type="scientific">Diversispora eburnea</name>
    <dbReference type="NCBI Taxonomy" id="1213867"/>
    <lineage>
        <taxon>Eukaryota</taxon>
        <taxon>Fungi</taxon>
        <taxon>Fungi incertae sedis</taxon>
        <taxon>Mucoromycota</taxon>
        <taxon>Glomeromycotina</taxon>
        <taxon>Glomeromycetes</taxon>
        <taxon>Diversisporales</taxon>
        <taxon>Diversisporaceae</taxon>
        <taxon>Diversispora</taxon>
    </lineage>
</organism>
<protein>
    <submittedName>
        <fullName evidence="1">7721_t:CDS:1</fullName>
    </submittedName>
</protein>
<accession>A0A9N9DFZ7</accession>
<dbReference type="AlphaFoldDB" id="A0A9N9DFZ7"/>
<reference evidence="1" key="1">
    <citation type="submission" date="2021-06" db="EMBL/GenBank/DDBJ databases">
        <authorList>
            <person name="Kallberg Y."/>
            <person name="Tangrot J."/>
            <person name="Rosling A."/>
        </authorList>
    </citation>
    <scope>NUCLEOTIDE SEQUENCE</scope>
    <source>
        <strain evidence="1">AZ414A</strain>
    </source>
</reference>
<proteinExistence type="predicted"/>
<evidence type="ECO:0000313" key="1">
    <source>
        <dbReference type="EMBL" id="CAG8634302.1"/>
    </source>
</evidence>
<keyword evidence="2" id="KW-1185">Reference proteome</keyword>
<name>A0A9N9DFZ7_9GLOM</name>
<gene>
    <name evidence="1" type="ORF">DEBURN_LOCUS10903</name>
</gene>
<dbReference type="EMBL" id="CAJVPK010004169">
    <property type="protein sequence ID" value="CAG8634302.1"/>
    <property type="molecule type" value="Genomic_DNA"/>
</dbReference>
<evidence type="ECO:0000313" key="2">
    <source>
        <dbReference type="Proteomes" id="UP000789706"/>
    </source>
</evidence>
<sequence length="87" mass="9881">NSTQEVKSRIDQIWVSDNLTDQLFCTDIIPSDLESQSNHACAIAEIEDNFLKYTKSITDSDKILNKIEFNFKGTSEKNGKNSNPRLN</sequence>
<comment type="caution">
    <text evidence="1">The sequence shown here is derived from an EMBL/GenBank/DDBJ whole genome shotgun (WGS) entry which is preliminary data.</text>
</comment>